<feature type="region of interest" description="Disordered" evidence="1">
    <location>
        <begin position="1"/>
        <end position="27"/>
    </location>
</feature>
<dbReference type="PANTHER" id="PTHR10412">
    <property type="entry name" value="MANNOSYL-OLIGOSACCHARIDE GLUCOSIDASE"/>
    <property type="match status" value="1"/>
</dbReference>
<name>A0A8S1GVP1_9PELO</name>
<dbReference type="InterPro" id="IPR008928">
    <property type="entry name" value="6-hairpin_glycosidase_sf"/>
</dbReference>
<evidence type="ECO:0000256" key="2">
    <source>
        <dbReference type="SAM" id="Phobius"/>
    </source>
</evidence>
<comment type="caution">
    <text evidence="4">The sequence shown here is derived from an EMBL/GenBank/DDBJ whole genome shotgun (WGS) entry which is preliminary data.</text>
</comment>
<keyword evidence="2" id="KW-0812">Transmembrane</keyword>
<dbReference type="OrthoDB" id="5792048at2759"/>
<proteinExistence type="predicted"/>
<dbReference type="GO" id="GO:0006487">
    <property type="term" value="P:protein N-linked glycosylation"/>
    <property type="evidence" value="ECO:0007669"/>
    <property type="project" value="TreeGrafter"/>
</dbReference>
<dbReference type="PANTHER" id="PTHR10412:SF16">
    <property type="entry name" value="GLYCOSYL HYDROLASE FAMILY 63 C-TERMINAL DOMAIN-CONTAINING PROTEIN"/>
    <property type="match status" value="1"/>
</dbReference>
<evidence type="ECO:0000313" key="5">
    <source>
        <dbReference type="Proteomes" id="UP000835052"/>
    </source>
</evidence>
<dbReference type="GO" id="GO:0005789">
    <property type="term" value="C:endoplasmic reticulum membrane"/>
    <property type="evidence" value="ECO:0007669"/>
    <property type="project" value="TreeGrafter"/>
</dbReference>
<dbReference type="Gene3D" id="1.50.10.10">
    <property type="match status" value="1"/>
</dbReference>
<sequence length="654" mass="75411">MSTEEKKGGKEDSIKKEDSEKRDKKLEKESNEAANLKKWLFIGLPTTVIFAVLVQLLINKFYTIPLNARTLKATFAIDIDEDTFGIYDPEKIFELRKAHPDSIQFGIKVARNASEDWGEDSVSELDWYQWEIGDARNFGKQLFQGNHVSGIIRWVRNDATWKVQLEFSHEKIVHEHLEHAVVIYFQTKNASDSFYEKEEVLIWKGENSEDGKVKAEIKANGSSRHLLRSENGKQEAKFIFESSLALELVFAAEGSTSNESFTVLFEKQEKDFDKKFQAGYLLSNQNLPTFYQSMGKSALANVLNSQFYIKEVTASSQSSSSFRLDVNWTGVLSSRENFLSSFDDQTFPLLTILNYDAEFVQDALSSWLQFNNKLDESANRILENRIPLFEKPQTLLVFYLLHAMSKKPEYKNFLLQHQQSFCEMARTTFEQSVSYEKNRFTWNSGYGFENSTSRNTSIASFELHCLLEIVAKSVVSIADDAKVTEEFRQKLDELRNQREKYWDNEEKSFTDLFWSPSKKESHIAPEDTYSKYLPLIFKMLPPDSTQLKIMLNRLGQDENWTEVGLRTSEKGAPLVINYLLLGALKHYAGESSPVQYTSHLLYSQLKNKIISYVAREFKRTHMFFEYYDANGVGSGTRAHNSASVILLVMAEIYY</sequence>
<feature type="domain" description="Glycosyl hydrolase family 63 C-terminal" evidence="3">
    <location>
        <begin position="258"/>
        <end position="372"/>
    </location>
</feature>
<dbReference type="AlphaFoldDB" id="A0A8S1GVP1"/>
<dbReference type="EMBL" id="CAJGYM010000006">
    <property type="protein sequence ID" value="CAD6187164.1"/>
    <property type="molecule type" value="Genomic_DNA"/>
</dbReference>
<dbReference type="Pfam" id="PF03200">
    <property type="entry name" value="Glyco_hydro_63"/>
    <property type="match status" value="2"/>
</dbReference>
<dbReference type="InterPro" id="IPR012341">
    <property type="entry name" value="6hp_glycosidase-like_sf"/>
</dbReference>
<dbReference type="SUPFAM" id="SSF48208">
    <property type="entry name" value="Six-hairpin glycosidases"/>
    <property type="match status" value="1"/>
</dbReference>
<dbReference type="GO" id="GO:0009311">
    <property type="term" value="P:oligosaccharide metabolic process"/>
    <property type="evidence" value="ECO:0007669"/>
    <property type="project" value="InterPro"/>
</dbReference>
<evidence type="ECO:0000256" key="1">
    <source>
        <dbReference type="SAM" id="MobiDB-lite"/>
    </source>
</evidence>
<evidence type="ECO:0000259" key="3">
    <source>
        <dbReference type="Pfam" id="PF03200"/>
    </source>
</evidence>
<keyword evidence="2" id="KW-0472">Membrane</keyword>
<dbReference type="InterPro" id="IPR031335">
    <property type="entry name" value="Glyco_hydro_63_C"/>
</dbReference>
<dbReference type="GO" id="GO:0004573">
    <property type="term" value="F:Glc3Man9GlcNAc2 oligosaccharide glucosidase activity"/>
    <property type="evidence" value="ECO:0007669"/>
    <property type="project" value="InterPro"/>
</dbReference>
<dbReference type="Proteomes" id="UP000835052">
    <property type="component" value="Unassembled WGS sequence"/>
</dbReference>
<protein>
    <recommendedName>
        <fullName evidence="3">Glycosyl hydrolase family 63 C-terminal domain-containing protein</fullName>
    </recommendedName>
</protein>
<dbReference type="InterPro" id="IPR004888">
    <property type="entry name" value="Glycoside_hydrolase_63"/>
</dbReference>
<feature type="transmembrane region" description="Helical" evidence="2">
    <location>
        <begin position="39"/>
        <end position="58"/>
    </location>
</feature>
<gene>
    <name evidence="4" type="ORF">CAUJ_LOCUS3083</name>
</gene>
<evidence type="ECO:0000313" key="4">
    <source>
        <dbReference type="EMBL" id="CAD6187164.1"/>
    </source>
</evidence>
<reference evidence="4" key="1">
    <citation type="submission" date="2020-10" db="EMBL/GenBank/DDBJ databases">
        <authorList>
            <person name="Kikuchi T."/>
        </authorList>
    </citation>
    <scope>NUCLEOTIDE SEQUENCE</scope>
    <source>
        <strain evidence="4">NKZ352</strain>
    </source>
</reference>
<keyword evidence="5" id="KW-1185">Reference proteome</keyword>
<keyword evidence="2" id="KW-1133">Transmembrane helix</keyword>
<feature type="domain" description="Glycosyl hydrolase family 63 C-terminal" evidence="3">
    <location>
        <begin position="465"/>
        <end position="651"/>
    </location>
</feature>
<accession>A0A8S1GVP1</accession>
<organism evidence="4 5">
    <name type="scientific">Caenorhabditis auriculariae</name>
    <dbReference type="NCBI Taxonomy" id="2777116"/>
    <lineage>
        <taxon>Eukaryota</taxon>
        <taxon>Metazoa</taxon>
        <taxon>Ecdysozoa</taxon>
        <taxon>Nematoda</taxon>
        <taxon>Chromadorea</taxon>
        <taxon>Rhabditida</taxon>
        <taxon>Rhabditina</taxon>
        <taxon>Rhabditomorpha</taxon>
        <taxon>Rhabditoidea</taxon>
        <taxon>Rhabditidae</taxon>
        <taxon>Peloderinae</taxon>
        <taxon>Caenorhabditis</taxon>
    </lineage>
</organism>